<dbReference type="Proteomes" id="UP001358614">
    <property type="component" value="Chromosome 1"/>
</dbReference>
<feature type="compositionally biased region" description="Basic and acidic residues" evidence="1">
    <location>
        <begin position="14"/>
        <end position="37"/>
    </location>
</feature>
<feature type="compositionally biased region" description="Low complexity" evidence="1">
    <location>
        <begin position="41"/>
        <end position="51"/>
    </location>
</feature>
<feature type="compositionally biased region" description="Low complexity" evidence="1">
    <location>
        <begin position="78"/>
        <end position="89"/>
    </location>
</feature>
<dbReference type="RefSeq" id="XP_066084154.1">
    <property type="nucleotide sequence ID" value="XM_066228057.1"/>
</dbReference>
<keyword evidence="3" id="KW-1185">Reference proteome</keyword>
<reference evidence="2 3" key="1">
    <citation type="submission" date="2024-01" db="EMBL/GenBank/DDBJ databases">
        <title>Comparative genomics of Cryptococcus and Kwoniella reveals pathogenesis evolution and contrasting modes of karyotype evolution via chromosome fusion or intercentromeric recombination.</title>
        <authorList>
            <person name="Coelho M.A."/>
            <person name="David-Palma M."/>
            <person name="Shea T."/>
            <person name="Bowers K."/>
            <person name="McGinley-Smith S."/>
            <person name="Mohammad A.W."/>
            <person name="Gnirke A."/>
            <person name="Yurkov A.M."/>
            <person name="Nowrousian M."/>
            <person name="Sun S."/>
            <person name="Cuomo C.A."/>
            <person name="Heitman J."/>
        </authorList>
    </citation>
    <scope>NUCLEOTIDE SEQUENCE [LARGE SCALE GENOMIC DNA]</scope>
    <source>
        <strain evidence="2 3">PYCC6329</strain>
    </source>
</reference>
<feature type="compositionally biased region" description="Basic and acidic residues" evidence="1">
    <location>
        <begin position="59"/>
        <end position="69"/>
    </location>
</feature>
<feature type="region of interest" description="Disordered" evidence="1">
    <location>
        <begin position="1"/>
        <end position="90"/>
    </location>
</feature>
<sequence>MSPLSRNRSSHSRSKLEAELQEAKENRDWDRVHELSERLASSTRRSSSTSRSSRKHRERHDFDDVDLNRPARTHFRQSNDSSSSSSDDSLNVGESLLSGLFTGLGVAAGASIFGSLTTPRYECSTFSAPMVRTRTVYRPVHRFWT</sequence>
<gene>
    <name evidence="2" type="ORF">V865_004272</name>
</gene>
<accession>A0AAX4KKB4</accession>
<dbReference type="EMBL" id="CP144089">
    <property type="protein sequence ID" value="WWD06187.1"/>
    <property type="molecule type" value="Genomic_DNA"/>
</dbReference>
<protein>
    <submittedName>
        <fullName evidence="2">Uncharacterized protein</fullName>
    </submittedName>
</protein>
<evidence type="ECO:0000313" key="2">
    <source>
        <dbReference type="EMBL" id="WWD06187.1"/>
    </source>
</evidence>
<dbReference type="AlphaFoldDB" id="A0AAX4KKB4"/>
<name>A0AAX4KKB4_9TREE</name>
<organism evidence="2 3">
    <name type="scientific">Kwoniella europaea PYCC6329</name>
    <dbReference type="NCBI Taxonomy" id="1423913"/>
    <lineage>
        <taxon>Eukaryota</taxon>
        <taxon>Fungi</taxon>
        <taxon>Dikarya</taxon>
        <taxon>Basidiomycota</taxon>
        <taxon>Agaricomycotina</taxon>
        <taxon>Tremellomycetes</taxon>
        <taxon>Tremellales</taxon>
        <taxon>Cryptococcaceae</taxon>
        <taxon>Kwoniella</taxon>
    </lineage>
</organism>
<evidence type="ECO:0000313" key="3">
    <source>
        <dbReference type="Proteomes" id="UP001358614"/>
    </source>
</evidence>
<proteinExistence type="predicted"/>
<evidence type="ECO:0000256" key="1">
    <source>
        <dbReference type="SAM" id="MobiDB-lite"/>
    </source>
</evidence>
<dbReference type="KEGG" id="ker:91103074"/>
<dbReference type="GeneID" id="91103074"/>